<dbReference type="GO" id="GO:0016740">
    <property type="term" value="F:transferase activity"/>
    <property type="evidence" value="ECO:0007669"/>
    <property type="project" value="UniProtKB-KW"/>
</dbReference>
<comment type="caution">
    <text evidence="3">The sequence shown here is derived from an EMBL/GenBank/DDBJ whole genome shotgun (WGS) entry which is preliminary data.</text>
</comment>
<dbReference type="Pfam" id="PF00535">
    <property type="entry name" value="Glycos_transf_2"/>
    <property type="match status" value="1"/>
</dbReference>
<dbReference type="PANTHER" id="PTHR43685:SF2">
    <property type="entry name" value="GLYCOSYLTRANSFERASE 2-LIKE DOMAIN-CONTAINING PROTEIN"/>
    <property type="match status" value="1"/>
</dbReference>
<evidence type="ECO:0000313" key="3">
    <source>
        <dbReference type="EMBL" id="TII00995.1"/>
    </source>
</evidence>
<reference evidence="3 4" key="1">
    <citation type="submission" date="2019-04" db="EMBL/GenBank/DDBJ databases">
        <title>Genome analysis of Streptococcus suis strain WUSS424.</title>
        <authorList>
            <person name="Chen H."/>
            <person name="Gao X."/>
            <person name="Wu Z."/>
        </authorList>
    </citation>
    <scope>NUCLEOTIDE SEQUENCE [LARGE SCALE GENOMIC DNA]</scope>
    <source>
        <strain evidence="3 4">WUSS424</strain>
    </source>
</reference>
<organism evidence="3 4">
    <name type="scientific">Streptococcus suis</name>
    <dbReference type="NCBI Taxonomy" id="1307"/>
    <lineage>
        <taxon>Bacteria</taxon>
        <taxon>Bacillati</taxon>
        <taxon>Bacillota</taxon>
        <taxon>Bacilli</taxon>
        <taxon>Lactobacillales</taxon>
        <taxon>Streptococcaceae</taxon>
        <taxon>Streptococcus</taxon>
    </lineage>
</organism>
<protein>
    <submittedName>
        <fullName evidence="3">Glycosyltransferase family 2 protein</fullName>
    </submittedName>
</protein>
<dbReference type="Gene3D" id="3.90.550.10">
    <property type="entry name" value="Spore Coat Polysaccharide Biosynthesis Protein SpsA, Chain A"/>
    <property type="match status" value="1"/>
</dbReference>
<dbReference type="InterPro" id="IPR029044">
    <property type="entry name" value="Nucleotide-diphossugar_trans"/>
</dbReference>
<dbReference type="SUPFAM" id="SSF53448">
    <property type="entry name" value="Nucleotide-diphospho-sugar transferases"/>
    <property type="match status" value="1"/>
</dbReference>
<dbReference type="AlphaFoldDB" id="A0A4V4RYG3"/>
<evidence type="ECO:0000313" key="4">
    <source>
        <dbReference type="Proteomes" id="UP000305165"/>
    </source>
</evidence>
<name>A0A4V4RYG3_STRSU</name>
<dbReference type="CDD" id="cd00761">
    <property type="entry name" value="Glyco_tranf_GTA_type"/>
    <property type="match status" value="1"/>
</dbReference>
<dbReference type="InterPro" id="IPR001173">
    <property type="entry name" value="Glyco_trans_2-like"/>
</dbReference>
<dbReference type="EMBL" id="SSXO01000001">
    <property type="protein sequence ID" value="TII00995.1"/>
    <property type="molecule type" value="Genomic_DNA"/>
</dbReference>
<evidence type="ECO:0000313" key="2">
    <source>
        <dbReference type="EMBL" id="TII00110.1"/>
    </source>
</evidence>
<accession>A0A4V4RYG3</accession>
<evidence type="ECO:0000259" key="1">
    <source>
        <dbReference type="Pfam" id="PF00535"/>
    </source>
</evidence>
<dbReference type="EMBL" id="SSXO01000002">
    <property type="protein sequence ID" value="TII00110.1"/>
    <property type="molecule type" value="Genomic_DNA"/>
</dbReference>
<dbReference type="PANTHER" id="PTHR43685">
    <property type="entry name" value="GLYCOSYLTRANSFERASE"/>
    <property type="match status" value="1"/>
</dbReference>
<feature type="domain" description="Glycosyltransferase 2-like" evidence="1">
    <location>
        <begin position="6"/>
        <end position="118"/>
    </location>
</feature>
<dbReference type="OrthoDB" id="8773442at2"/>
<sequence length="299" mass="33878">MNPLISVVIPNYNRGHLIEQVINSIQRQTYSPIEIIIVDDCSTDHSIDTIQNLQKNFDSIQLITLKKNSGANTCRNIGVSHSKGEYIAFLDSDDFFLPTKLEKQIKILQNQEDIGFVVTGFGSKVIHILPEGIIPLQETIKQNNLGGFSTLLVRKTLFLQVGGLDQELLSCQDWDLYLKLLQVSKGYKIAEDLVIYEVQEDSISKNPNKVIQGYTIVSQRAKILNDKLKLIPSKELTAFQEYYLAMRYFKLGDFKQTRLHLKQSIAIKPRPVPILYWVISLFGHSALATLLSVKNTVAK</sequence>
<dbReference type="InterPro" id="IPR050834">
    <property type="entry name" value="Glycosyltransf_2"/>
</dbReference>
<dbReference type="Proteomes" id="UP000305165">
    <property type="component" value="Unassembled WGS sequence"/>
</dbReference>
<gene>
    <name evidence="3" type="ORF">FAJ39_01315</name>
    <name evidence="2" type="ORF">FAJ39_03280</name>
</gene>
<keyword evidence="3" id="KW-0808">Transferase</keyword>
<proteinExistence type="predicted"/>